<feature type="transmembrane region" description="Helical" evidence="14">
    <location>
        <begin position="170"/>
        <end position="199"/>
    </location>
</feature>
<feature type="chain" id="PRO_5020654493" evidence="15">
    <location>
        <begin position="33"/>
        <end position="353"/>
    </location>
</feature>
<dbReference type="GO" id="GO:0009055">
    <property type="term" value="F:electron transfer activity"/>
    <property type="evidence" value="ECO:0007669"/>
    <property type="project" value="InterPro"/>
</dbReference>
<feature type="transmembrane region" description="Helical" evidence="14">
    <location>
        <begin position="274"/>
        <end position="293"/>
    </location>
</feature>
<evidence type="ECO:0000256" key="12">
    <source>
        <dbReference type="ARBA" id="ARBA00023136"/>
    </source>
</evidence>
<dbReference type="GO" id="GO:0008863">
    <property type="term" value="F:formate dehydrogenase (NAD+) activity"/>
    <property type="evidence" value="ECO:0007669"/>
    <property type="project" value="InterPro"/>
</dbReference>
<feature type="transmembrane region" description="Helical" evidence="14">
    <location>
        <begin position="91"/>
        <end position="116"/>
    </location>
</feature>
<evidence type="ECO:0000256" key="9">
    <source>
        <dbReference type="ARBA" id="ARBA00022982"/>
    </source>
</evidence>
<feature type="domain" description="Cytochrome b561 bacterial/Ni-hydrogenase" evidence="16">
    <location>
        <begin position="130"/>
        <end position="308"/>
    </location>
</feature>
<comment type="subcellular location">
    <subcellularLocation>
        <location evidence="2">Cell membrane</location>
        <topology evidence="2">Multi-pass membrane protein</topology>
    </subcellularLocation>
</comment>
<dbReference type="PANTHER" id="PTHR30074:SF6">
    <property type="entry name" value="FORMATE DEHYDROGENASE GAMMA SUBUNIT"/>
    <property type="match status" value="1"/>
</dbReference>
<dbReference type="GO" id="GO:0046872">
    <property type="term" value="F:metal ion binding"/>
    <property type="evidence" value="ECO:0007669"/>
    <property type="project" value="UniProtKB-KW"/>
</dbReference>
<dbReference type="GO" id="GO:0009326">
    <property type="term" value="C:formate dehydrogenase complex"/>
    <property type="evidence" value="ECO:0007669"/>
    <property type="project" value="InterPro"/>
</dbReference>
<evidence type="ECO:0000256" key="13">
    <source>
        <dbReference type="SAM" id="MobiDB-lite"/>
    </source>
</evidence>
<accession>A0A4R6HYX0</accession>
<keyword evidence="5" id="KW-1003">Cell membrane</keyword>
<evidence type="ECO:0000259" key="16">
    <source>
        <dbReference type="Pfam" id="PF01292"/>
    </source>
</evidence>
<evidence type="ECO:0000256" key="1">
    <source>
        <dbReference type="ARBA" id="ARBA00001971"/>
    </source>
</evidence>
<reference evidence="17 18" key="1">
    <citation type="submission" date="2019-03" db="EMBL/GenBank/DDBJ databases">
        <title>Freshwater and sediment microbial communities from various areas in North America, analyzing microbe dynamics in response to fracking.</title>
        <authorList>
            <person name="Lamendella R."/>
        </authorList>
    </citation>
    <scope>NUCLEOTIDE SEQUENCE [LARGE SCALE GENOMIC DNA]</scope>
    <source>
        <strain evidence="17 18">1_TX</strain>
    </source>
</reference>
<comment type="similarity">
    <text evidence="3">Belongs to the formate dehydrogenase gamma subunit family.</text>
</comment>
<comment type="caution">
    <text evidence="17">The sequence shown here is derived from an EMBL/GenBank/DDBJ whole genome shotgun (WGS) entry which is preliminary data.</text>
</comment>
<dbReference type="NCBIfam" id="TIGR01583">
    <property type="entry name" value="formate-DH-gamm"/>
    <property type="match status" value="1"/>
</dbReference>
<dbReference type="GO" id="GO:0036397">
    <property type="term" value="F:formate dehydrogenase (quinone) activity"/>
    <property type="evidence" value="ECO:0007669"/>
    <property type="project" value="TreeGrafter"/>
</dbReference>
<keyword evidence="6" id="KW-0349">Heme</keyword>
<dbReference type="GO" id="GO:0022904">
    <property type="term" value="P:respiratory electron transport chain"/>
    <property type="evidence" value="ECO:0007669"/>
    <property type="project" value="InterPro"/>
</dbReference>
<dbReference type="GO" id="GO:0009061">
    <property type="term" value="P:anaerobic respiration"/>
    <property type="evidence" value="ECO:0007669"/>
    <property type="project" value="TreeGrafter"/>
</dbReference>
<keyword evidence="9" id="KW-0249">Electron transport</keyword>
<dbReference type="PANTHER" id="PTHR30074">
    <property type="entry name" value="FORMATE DEHYDROGENASE, NITRATE-INDUCIBLE, CYTOCHROME B556 FDN SUBUNIT"/>
    <property type="match status" value="1"/>
</dbReference>
<dbReference type="EMBL" id="SNWH01000003">
    <property type="protein sequence ID" value="TDO13808.1"/>
    <property type="molecule type" value="Genomic_DNA"/>
</dbReference>
<feature type="compositionally biased region" description="Polar residues" evidence="13">
    <location>
        <begin position="332"/>
        <end position="344"/>
    </location>
</feature>
<evidence type="ECO:0000256" key="5">
    <source>
        <dbReference type="ARBA" id="ARBA00022475"/>
    </source>
</evidence>
<evidence type="ECO:0000256" key="6">
    <source>
        <dbReference type="ARBA" id="ARBA00022617"/>
    </source>
</evidence>
<proteinExistence type="inferred from homology"/>
<dbReference type="GO" id="GO:0005886">
    <property type="term" value="C:plasma membrane"/>
    <property type="evidence" value="ECO:0007669"/>
    <property type="project" value="UniProtKB-SubCell"/>
</dbReference>
<organism evidence="17 18">
    <name type="scientific">Halomonas ventosae</name>
    <dbReference type="NCBI Taxonomy" id="229007"/>
    <lineage>
        <taxon>Bacteria</taxon>
        <taxon>Pseudomonadati</taxon>
        <taxon>Pseudomonadota</taxon>
        <taxon>Gammaproteobacteria</taxon>
        <taxon>Oceanospirillales</taxon>
        <taxon>Halomonadaceae</taxon>
        <taxon>Halomonas</taxon>
    </lineage>
</organism>
<evidence type="ECO:0000256" key="11">
    <source>
        <dbReference type="ARBA" id="ARBA00023004"/>
    </source>
</evidence>
<keyword evidence="18" id="KW-1185">Reference proteome</keyword>
<dbReference type="RefSeq" id="WP_133482025.1">
    <property type="nucleotide sequence ID" value="NZ_SNWH01000003.1"/>
</dbReference>
<gene>
    <name evidence="17" type="ORF">DFO68_10331</name>
</gene>
<evidence type="ECO:0000256" key="4">
    <source>
        <dbReference type="ARBA" id="ARBA00022448"/>
    </source>
</evidence>
<keyword evidence="8" id="KW-0479">Metal-binding</keyword>
<keyword evidence="12 14" id="KW-0472">Membrane</keyword>
<evidence type="ECO:0000256" key="14">
    <source>
        <dbReference type="SAM" id="Phobius"/>
    </source>
</evidence>
<keyword evidence="15" id="KW-0732">Signal</keyword>
<sequence>MSISTRGTGPCRLFLMLLVVLASLVLAPLTLAQEADPGREAAFAVPTVDADVWRQVKSGETGPNYRDSRYGSNYSLINASGETWRQIRNDWISPAGLIALGSMLAILVIFYLIVGRSDLDEERTGRKLLRWTALERAMHWTVATLFIVLALTGLNLLYGKFVFRHAFGDAFWSSMIALTKLVHNYVGPVFGILLLLMLAKWLTVNLPRKHDWQWFKQGGGMVGNKHPDAGFANGGEKAWYWILASVGLLVIVSGFVLDFPLFGQTRDNMQWANMFHAVTSLILMAVSLGHIYIGTIGTEGALEGMTSGYVDETWAKQHHNLWYEEVKDQVTSEEQLAASRSSGQGDEPAPRSG</sequence>
<feature type="region of interest" description="Disordered" evidence="13">
    <location>
        <begin position="332"/>
        <end position="353"/>
    </location>
</feature>
<dbReference type="OrthoDB" id="9790598at2"/>
<dbReference type="InterPro" id="IPR016174">
    <property type="entry name" value="Di-haem_cyt_TM"/>
</dbReference>
<dbReference type="AlphaFoldDB" id="A0A4R6HYX0"/>
<dbReference type="Proteomes" id="UP000295150">
    <property type="component" value="Unassembled WGS sequence"/>
</dbReference>
<dbReference type="Pfam" id="PF01292">
    <property type="entry name" value="Ni_hydr_CYTB"/>
    <property type="match status" value="1"/>
</dbReference>
<protein>
    <submittedName>
        <fullName evidence="17">Formate dehydrogenase gamma subunit</fullName>
    </submittedName>
</protein>
<feature type="signal peptide" evidence="15">
    <location>
        <begin position="1"/>
        <end position="32"/>
    </location>
</feature>
<evidence type="ECO:0000313" key="18">
    <source>
        <dbReference type="Proteomes" id="UP000295150"/>
    </source>
</evidence>
<evidence type="ECO:0000256" key="2">
    <source>
        <dbReference type="ARBA" id="ARBA00004651"/>
    </source>
</evidence>
<dbReference type="InterPro" id="IPR051817">
    <property type="entry name" value="FDH_cytochrome_b556_subunit"/>
</dbReference>
<feature type="transmembrane region" description="Helical" evidence="14">
    <location>
        <begin position="238"/>
        <end position="262"/>
    </location>
</feature>
<evidence type="ECO:0000256" key="10">
    <source>
        <dbReference type="ARBA" id="ARBA00022989"/>
    </source>
</evidence>
<dbReference type="InterPro" id="IPR006471">
    <property type="entry name" value="Formate_DH_gsu"/>
</dbReference>
<evidence type="ECO:0000256" key="3">
    <source>
        <dbReference type="ARBA" id="ARBA00010747"/>
    </source>
</evidence>
<evidence type="ECO:0000256" key="8">
    <source>
        <dbReference type="ARBA" id="ARBA00022723"/>
    </source>
</evidence>
<dbReference type="Gene3D" id="1.20.950.20">
    <property type="entry name" value="Transmembrane di-heme cytochromes, Chain C"/>
    <property type="match status" value="1"/>
</dbReference>
<evidence type="ECO:0000256" key="15">
    <source>
        <dbReference type="SAM" id="SignalP"/>
    </source>
</evidence>
<dbReference type="FunFam" id="1.20.950.20:FF:000002">
    <property type="entry name" value="Formate dehydrogenase cytochrome b556 subunit"/>
    <property type="match status" value="1"/>
</dbReference>
<dbReference type="InterPro" id="IPR011577">
    <property type="entry name" value="Cyt_b561_bac/Ni-Hgenase"/>
</dbReference>
<comment type="cofactor">
    <cofactor evidence="1">
        <name>heme</name>
        <dbReference type="ChEBI" id="CHEBI:30413"/>
    </cofactor>
</comment>
<keyword evidence="7 14" id="KW-0812">Transmembrane</keyword>
<name>A0A4R6HYX0_9GAMM</name>
<keyword evidence="4" id="KW-0813">Transport</keyword>
<keyword evidence="10 14" id="KW-1133">Transmembrane helix</keyword>
<evidence type="ECO:0000313" key="17">
    <source>
        <dbReference type="EMBL" id="TDO13808.1"/>
    </source>
</evidence>
<dbReference type="SUPFAM" id="SSF81342">
    <property type="entry name" value="Transmembrane di-heme cytochromes"/>
    <property type="match status" value="1"/>
</dbReference>
<keyword evidence="11" id="KW-0408">Iron</keyword>
<evidence type="ECO:0000256" key="7">
    <source>
        <dbReference type="ARBA" id="ARBA00022692"/>
    </source>
</evidence>
<dbReference type="GO" id="GO:0015944">
    <property type="term" value="P:formate oxidation"/>
    <property type="evidence" value="ECO:0007669"/>
    <property type="project" value="UniProtKB-ARBA"/>
</dbReference>
<feature type="transmembrane region" description="Helical" evidence="14">
    <location>
        <begin position="137"/>
        <end position="158"/>
    </location>
</feature>